<dbReference type="EMBL" id="BLZA01000023">
    <property type="protein sequence ID" value="GHJ87931.1"/>
    <property type="molecule type" value="Genomic_DNA"/>
</dbReference>
<evidence type="ECO:0000259" key="5">
    <source>
        <dbReference type="PROSITE" id="PS50181"/>
    </source>
</evidence>
<feature type="compositionally biased region" description="Polar residues" evidence="4">
    <location>
        <begin position="911"/>
        <end position="929"/>
    </location>
</feature>
<dbReference type="Gene3D" id="2.130.10.10">
    <property type="entry name" value="YVTN repeat-like/Quinoprotein amine dehydrogenase"/>
    <property type="match status" value="2"/>
</dbReference>
<name>A0A8H3TUS1_9TREE</name>
<evidence type="ECO:0000313" key="7">
    <source>
        <dbReference type="Proteomes" id="UP000620104"/>
    </source>
</evidence>
<feature type="region of interest" description="Disordered" evidence="4">
    <location>
        <begin position="1"/>
        <end position="62"/>
    </location>
</feature>
<dbReference type="InterPro" id="IPR001810">
    <property type="entry name" value="F-box_dom"/>
</dbReference>
<dbReference type="PROSITE" id="PS50181">
    <property type="entry name" value="FBOX"/>
    <property type="match status" value="1"/>
</dbReference>
<dbReference type="InterPro" id="IPR036047">
    <property type="entry name" value="F-box-like_dom_sf"/>
</dbReference>
<dbReference type="Pfam" id="PF00400">
    <property type="entry name" value="WD40"/>
    <property type="match status" value="1"/>
</dbReference>
<dbReference type="PANTHER" id="PTHR19857">
    <property type="entry name" value="MITOCHONDRIAL DIVISION PROTEIN 1-RELATED"/>
    <property type="match status" value="1"/>
</dbReference>
<evidence type="ECO:0000256" key="2">
    <source>
        <dbReference type="ARBA" id="ARBA00022737"/>
    </source>
</evidence>
<dbReference type="Pfam" id="PF12937">
    <property type="entry name" value="F-box-like"/>
    <property type="match status" value="1"/>
</dbReference>
<dbReference type="OrthoDB" id="429520at2759"/>
<dbReference type="PANTHER" id="PTHR19857:SF21">
    <property type="entry name" value="ANAPHASE-PROMOTING COMPLEX SUBUNIT 4 WD40 DOMAIN-CONTAINING PROTEIN"/>
    <property type="match status" value="1"/>
</dbReference>
<feature type="region of interest" description="Disordered" evidence="4">
    <location>
        <begin position="618"/>
        <end position="648"/>
    </location>
</feature>
<dbReference type="AlphaFoldDB" id="A0A8H3TUS1"/>
<reference evidence="6" key="1">
    <citation type="submission" date="2020-07" db="EMBL/GenBank/DDBJ databases">
        <title>Draft Genome Sequence of a Deep-Sea Yeast, Naganishia (Cryptococcus) liquefaciens strain N6.</title>
        <authorList>
            <person name="Han Y.W."/>
            <person name="Kajitani R."/>
            <person name="Morimoto H."/>
            <person name="Parhat M."/>
            <person name="Tsubouchi H."/>
            <person name="Bakenova O."/>
            <person name="Ogata M."/>
            <person name="Argunhan B."/>
            <person name="Aoki R."/>
            <person name="Kajiwara S."/>
            <person name="Itoh T."/>
            <person name="Iwasaki H."/>
        </authorList>
    </citation>
    <scope>NUCLEOTIDE SEQUENCE</scope>
    <source>
        <strain evidence="6">N6</strain>
    </source>
</reference>
<keyword evidence="3" id="KW-0175">Coiled coil</keyword>
<feature type="coiled-coil region" evidence="3">
    <location>
        <begin position="815"/>
        <end position="842"/>
    </location>
</feature>
<comment type="caution">
    <text evidence="6">The sequence shown here is derived from an EMBL/GenBank/DDBJ whole genome shotgun (WGS) entry which is preliminary data.</text>
</comment>
<keyword evidence="7" id="KW-1185">Reference proteome</keyword>
<feature type="domain" description="F-box" evidence="5">
    <location>
        <begin position="61"/>
        <end position="107"/>
    </location>
</feature>
<feature type="region of interest" description="Disordered" evidence="4">
    <location>
        <begin position="900"/>
        <end position="929"/>
    </location>
</feature>
<dbReference type="SMART" id="SM00320">
    <property type="entry name" value="WD40"/>
    <property type="match status" value="3"/>
</dbReference>
<protein>
    <recommendedName>
        <fullName evidence="5">F-box domain-containing protein</fullName>
    </recommendedName>
</protein>
<evidence type="ECO:0000256" key="4">
    <source>
        <dbReference type="SAM" id="MobiDB-lite"/>
    </source>
</evidence>
<sequence>MPSDGSRRRQAHTRKANAELFEGTPFRPPHQHGERAKRKGKRRAALDELDSEGGSSDEDRASPLDALPYELIPSILSLLPPRDLLLLKTTCHAFHQLIQSDALWREVYINRFIRSESDLGAEIPEYGSGGRRGEAGRLLEWSEQDNRYTDGDVFGLARSCLTTGASGHGWQKEAIHREAMLERFFYSRATTVMHNPHIDIIHHLSLFHNPSPAARKPAPAMSAAKSPTTSKVIGAKHRQAHRLDSGGSGRAPNVVSVGMNAGVAIRGDPLIGRSMQGYLGPGQIPALDGVDRVPTAVYTAAVNPSCIIWGLRSGIIVHSTLLNPPPNPGRFTGPSVSSPFEQSHTDAVRCVYMPLIPKDKTPEKPLFVSGGEDGRVKMWMFDPSSKKGASSLGGSGELVCIWSSAPLNASRESPSTIVDEERAPGLVDPVVQVRYDPQSGLIVAATEQGDVWVWTMFMPRSAGVLAHRVHQGHYVEATMRGRNAPIHLEFDVEQETIKNLTAATNGEDSENSPSLTRVRIMLHSAAESQIHRISVLLEPSGSLSRVEHATLLAPGTLPIQTIEAVLVSSSAQQSAIGLEKVLVPVDFTIKMIPSAQSSSPALLDATEAHGGLHEFASETEATNGTANPESEASGSETGGIAPPSSSHTAKNYGRPFIAAGTQDGWVLIWLWTHKGQPSSDGNGRRSVEPLRRWKISEGAVTRVVASRGLVATGTYDGLLQIWDPLASPPTLLRTLRNRHSAPPTTYPALETSASKLYSVNNIVLDTDMIVASIGNQILGWRAGSQKVKEGGKGWKGQILGKHGVGKSSPTKGFNQNEFKEDIKQTKTELKAEQDEIRAKNERDRIAKQEYAEIGFEDTDEALQYAIMMSREEDRSTADAALSHSEEEQEFQEMLAEIAKLEARSSRDGMVGSSSRSMQPAAENTSSRVENNASGIMTEEQELQIALEQIQAAEAREAAEKMRR</sequence>
<accession>A0A8H3TUS1</accession>
<keyword evidence="1" id="KW-0853">WD repeat</keyword>
<dbReference type="InterPro" id="IPR015943">
    <property type="entry name" value="WD40/YVTN_repeat-like_dom_sf"/>
</dbReference>
<feature type="compositionally biased region" description="Polar residues" evidence="4">
    <location>
        <begin position="619"/>
        <end position="635"/>
    </location>
</feature>
<dbReference type="SUPFAM" id="SSF50978">
    <property type="entry name" value="WD40 repeat-like"/>
    <property type="match status" value="1"/>
</dbReference>
<dbReference type="SUPFAM" id="SSF81383">
    <property type="entry name" value="F-box domain"/>
    <property type="match status" value="1"/>
</dbReference>
<organism evidence="6 7">
    <name type="scientific">Naganishia liquefaciens</name>
    <dbReference type="NCBI Taxonomy" id="104408"/>
    <lineage>
        <taxon>Eukaryota</taxon>
        <taxon>Fungi</taxon>
        <taxon>Dikarya</taxon>
        <taxon>Basidiomycota</taxon>
        <taxon>Agaricomycotina</taxon>
        <taxon>Tremellomycetes</taxon>
        <taxon>Filobasidiales</taxon>
        <taxon>Filobasidiaceae</taxon>
        <taxon>Naganishia</taxon>
    </lineage>
</organism>
<dbReference type="InterPro" id="IPR051179">
    <property type="entry name" value="WD_repeat_multifunction"/>
</dbReference>
<keyword evidence="2" id="KW-0677">Repeat</keyword>
<evidence type="ECO:0000313" key="6">
    <source>
        <dbReference type="EMBL" id="GHJ87931.1"/>
    </source>
</evidence>
<dbReference type="Gene3D" id="1.20.1280.50">
    <property type="match status" value="1"/>
</dbReference>
<evidence type="ECO:0000256" key="1">
    <source>
        <dbReference type="ARBA" id="ARBA00022574"/>
    </source>
</evidence>
<feature type="region of interest" description="Disordered" evidence="4">
    <location>
        <begin position="212"/>
        <end position="231"/>
    </location>
</feature>
<evidence type="ECO:0000256" key="3">
    <source>
        <dbReference type="SAM" id="Coils"/>
    </source>
</evidence>
<proteinExistence type="predicted"/>
<dbReference type="SMART" id="SM00256">
    <property type="entry name" value="FBOX"/>
    <property type="match status" value="1"/>
</dbReference>
<dbReference type="Proteomes" id="UP000620104">
    <property type="component" value="Unassembled WGS sequence"/>
</dbReference>
<dbReference type="InterPro" id="IPR036322">
    <property type="entry name" value="WD40_repeat_dom_sf"/>
</dbReference>
<gene>
    <name evidence="6" type="ORF">NliqN6_4333</name>
</gene>
<dbReference type="InterPro" id="IPR001680">
    <property type="entry name" value="WD40_rpt"/>
</dbReference>